<evidence type="ECO:0000256" key="10">
    <source>
        <dbReference type="SAM" id="Phobius"/>
    </source>
</evidence>
<evidence type="ECO:0000256" key="5">
    <source>
        <dbReference type="ARBA" id="ARBA00023040"/>
    </source>
</evidence>
<dbReference type="PANTHER" id="PTHR10489">
    <property type="entry name" value="CELL ADHESION MOLECULE"/>
    <property type="match status" value="1"/>
</dbReference>
<comment type="caution">
    <text evidence="12">The sequence shown here is derived from an EMBL/GenBank/DDBJ whole genome shotgun (WGS) entry which is preliminary data.</text>
</comment>
<dbReference type="GO" id="GO:0016493">
    <property type="term" value="F:C-C chemokine receptor activity"/>
    <property type="evidence" value="ECO:0007669"/>
    <property type="project" value="TreeGrafter"/>
</dbReference>
<evidence type="ECO:0000256" key="3">
    <source>
        <dbReference type="ARBA" id="ARBA00022692"/>
    </source>
</evidence>
<name>A0AA88NBY6_TACVA</name>
<reference evidence="12" key="1">
    <citation type="submission" date="2023-08" db="EMBL/GenBank/DDBJ databases">
        <title>Pelteobagrus vachellii genome.</title>
        <authorList>
            <person name="Liu H."/>
        </authorList>
    </citation>
    <scope>NUCLEOTIDE SEQUENCE</scope>
    <source>
        <strain evidence="12">PRFRI_2022a</strain>
        <tissue evidence="12">Muscle</tissue>
    </source>
</reference>
<feature type="transmembrane region" description="Helical" evidence="10">
    <location>
        <begin position="76"/>
        <end position="95"/>
    </location>
</feature>
<evidence type="ECO:0000256" key="9">
    <source>
        <dbReference type="RuleBase" id="RU000688"/>
    </source>
</evidence>
<evidence type="ECO:0000256" key="7">
    <source>
        <dbReference type="ARBA" id="ARBA00023170"/>
    </source>
</evidence>
<feature type="domain" description="G-protein coupled receptors family 1 profile" evidence="11">
    <location>
        <begin position="55"/>
        <end position="303"/>
    </location>
</feature>
<accession>A0AA88NBY6</accession>
<feature type="transmembrane region" description="Helical" evidence="10">
    <location>
        <begin position="151"/>
        <end position="169"/>
    </location>
</feature>
<dbReference type="GO" id="GO:0007204">
    <property type="term" value="P:positive regulation of cytosolic calcium ion concentration"/>
    <property type="evidence" value="ECO:0007669"/>
    <property type="project" value="TreeGrafter"/>
</dbReference>
<comment type="similarity">
    <text evidence="9">Belongs to the G-protein coupled receptor 1 family.</text>
</comment>
<feature type="transmembrane region" description="Helical" evidence="10">
    <location>
        <begin position="107"/>
        <end position="130"/>
    </location>
</feature>
<evidence type="ECO:0000256" key="4">
    <source>
        <dbReference type="ARBA" id="ARBA00022989"/>
    </source>
</evidence>
<evidence type="ECO:0000313" key="13">
    <source>
        <dbReference type="Proteomes" id="UP001187315"/>
    </source>
</evidence>
<dbReference type="PRINTS" id="PR00657">
    <property type="entry name" value="CCCHEMOKINER"/>
</dbReference>
<feature type="transmembrane region" description="Helical" evidence="10">
    <location>
        <begin position="43"/>
        <end position="64"/>
    </location>
</feature>
<dbReference type="PANTHER" id="PTHR10489:SF627">
    <property type="entry name" value="C-C CHEMOKINE RECEPTOR TYPE 8"/>
    <property type="match status" value="1"/>
</dbReference>
<comment type="subcellular location">
    <subcellularLocation>
        <location evidence="1">Cell membrane</location>
        <topology evidence="1">Multi-pass membrane protein</topology>
    </subcellularLocation>
</comment>
<dbReference type="GO" id="GO:0006955">
    <property type="term" value="P:immune response"/>
    <property type="evidence" value="ECO:0007669"/>
    <property type="project" value="TreeGrafter"/>
</dbReference>
<dbReference type="GO" id="GO:0009897">
    <property type="term" value="C:external side of plasma membrane"/>
    <property type="evidence" value="ECO:0007669"/>
    <property type="project" value="TreeGrafter"/>
</dbReference>
<keyword evidence="2" id="KW-1003">Cell membrane</keyword>
<evidence type="ECO:0000256" key="6">
    <source>
        <dbReference type="ARBA" id="ARBA00023136"/>
    </source>
</evidence>
<evidence type="ECO:0000259" key="11">
    <source>
        <dbReference type="PROSITE" id="PS50262"/>
    </source>
</evidence>
<keyword evidence="13" id="KW-1185">Reference proteome</keyword>
<keyword evidence="3 9" id="KW-0812">Transmembrane</keyword>
<keyword evidence="8 9" id="KW-0807">Transducer</keyword>
<keyword evidence="6 10" id="KW-0472">Membrane</keyword>
<dbReference type="GO" id="GO:0019722">
    <property type="term" value="P:calcium-mediated signaling"/>
    <property type="evidence" value="ECO:0007669"/>
    <property type="project" value="TreeGrafter"/>
</dbReference>
<dbReference type="PRINTS" id="PR00237">
    <property type="entry name" value="GPCRRHODOPSN"/>
</dbReference>
<feature type="transmembrane region" description="Helical" evidence="10">
    <location>
        <begin position="207"/>
        <end position="225"/>
    </location>
</feature>
<dbReference type="AlphaFoldDB" id="A0AA88NBY6"/>
<dbReference type="CDD" id="cd14984">
    <property type="entry name" value="7tmA_Chemokine_R"/>
    <property type="match status" value="1"/>
</dbReference>
<protein>
    <recommendedName>
        <fullName evidence="11">G-protein coupled receptors family 1 profile domain-containing protein</fullName>
    </recommendedName>
</protein>
<sequence length="412" mass="46603">MLNTTSDSLDIEISSAAYEYNTYDYDQLGPCIYNKAGKHFLPVLYSLFFVVGFLGNMLVLWVILRGAQMKSMTDVSLLNLAIADLLLIFTLPFLAHHARDNWAFGNVMCWLVLGVYYIGFYAGIFFIVLMSIDRYLAIVHAVFALRIRSKMFGILASVGIWSLAIASSFPELLHLGLENGPKLVCNAYPKNSNHNIVRTTAFLKMNILGLLIPLIIVGFCYSMVLRRLQTLRSSKKLAVRLVIVVMVVFFCCWMPYNIAALIKALELMHILSPSCIDSNRIQLSLQATEAIAYMHSCLNPFLYVFVGEKFRRQLCRLLNQTPCIHVQCVKVYMTQAASSVNSRTISVDERFVSMNAVGTGRTDSAPDHREVLGFLWLCHKFSISTLNLVLLLTTLREQKLTFLQTQQLQFSK</sequence>
<dbReference type="PROSITE" id="PS00237">
    <property type="entry name" value="G_PROTEIN_RECEP_F1_1"/>
    <property type="match status" value="1"/>
</dbReference>
<gene>
    <name evidence="12" type="ORF">Q7C36_007347</name>
</gene>
<dbReference type="PROSITE" id="PS50262">
    <property type="entry name" value="G_PROTEIN_RECEP_F1_2"/>
    <property type="match status" value="1"/>
</dbReference>
<dbReference type="InterPro" id="IPR000276">
    <property type="entry name" value="GPCR_Rhodpsn"/>
</dbReference>
<evidence type="ECO:0000256" key="2">
    <source>
        <dbReference type="ARBA" id="ARBA00022475"/>
    </source>
</evidence>
<dbReference type="Proteomes" id="UP001187315">
    <property type="component" value="Unassembled WGS sequence"/>
</dbReference>
<keyword evidence="5 9" id="KW-0297">G-protein coupled receptor</keyword>
<feature type="transmembrane region" description="Helical" evidence="10">
    <location>
        <begin position="237"/>
        <end position="256"/>
    </location>
</feature>
<keyword evidence="4 10" id="KW-1133">Transmembrane helix</keyword>
<dbReference type="EMBL" id="JAVHJS010000006">
    <property type="protein sequence ID" value="KAK2855478.1"/>
    <property type="molecule type" value="Genomic_DNA"/>
</dbReference>
<dbReference type="GO" id="GO:0019957">
    <property type="term" value="F:C-C chemokine binding"/>
    <property type="evidence" value="ECO:0007669"/>
    <property type="project" value="TreeGrafter"/>
</dbReference>
<dbReference type="Pfam" id="PF00001">
    <property type="entry name" value="7tm_1"/>
    <property type="match status" value="1"/>
</dbReference>
<proteinExistence type="inferred from homology"/>
<dbReference type="InterPro" id="IPR050119">
    <property type="entry name" value="CCR1-9-like"/>
</dbReference>
<dbReference type="Gene3D" id="1.20.1070.10">
    <property type="entry name" value="Rhodopsin 7-helix transmembrane proteins"/>
    <property type="match status" value="1"/>
</dbReference>
<dbReference type="InterPro" id="IPR000355">
    <property type="entry name" value="Chemokine_rcpt"/>
</dbReference>
<dbReference type="GO" id="GO:0060326">
    <property type="term" value="P:cell chemotaxis"/>
    <property type="evidence" value="ECO:0007669"/>
    <property type="project" value="TreeGrafter"/>
</dbReference>
<evidence type="ECO:0000256" key="8">
    <source>
        <dbReference type="ARBA" id="ARBA00023224"/>
    </source>
</evidence>
<keyword evidence="7 9" id="KW-0675">Receptor</keyword>
<organism evidence="12 13">
    <name type="scientific">Tachysurus vachellii</name>
    <name type="common">Darkbarbel catfish</name>
    <name type="synonym">Pelteobagrus vachellii</name>
    <dbReference type="NCBI Taxonomy" id="175792"/>
    <lineage>
        <taxon>Eukaryota</taxon>
        <taxon>Metazoa</taxon>
        <taxon>Chordata</taxon>
        <taxon>Craniata</taxon>
        <taxon>Vertebrata</taxon>
        <taxon>Euteleostomi</taxon>
        <taxon>Actinopterygii</taxon>
        <taxon>Neopterygii</taxon>
        <taxon>Teleostei</taxon>
        <taxon>Ostariophysi</taxon>
        <taxon>Siluriformes</taxon>
        <taxon>Bagridae</taxon>
        <taxon>Tachysurus</taxon>
    </lineage>
</organism>
<dbReference type="InterPro" id="IPR017452">
    <property type="entry name" value="GPCR_Rhodpsn_7TM"/>
</dbReference>
<evidence type="ECO:0000256" key="1">
    <source>
        <dbReference type="ARBA" id="ARBA00004651"/>
    </source>
</evidence>
<dbReference type="SUPFAM" id="SSF81321">
    <property type="entry name" value="Family A G protein-coupled receptor-like"/>
    <property type="match status" value="1"/>
</dbReference>
<evidence type="ECO:0000313" key="12">
    <source>
        <dbReference type="EMBL" id="KAK2855478.1"/>
    </source>
</evidence>